<name>A0A0C3PKE4_PISTI</name>
<evidence type="ECO:0000256" key="1">
    <source>
        <dbReference type="SAM" id="MobiDB-lite"/>
    </source>
</evidence>
<sequence>MMTEGNAARTLQNERRESMRPIPRYPQNRPKVSSSTKNQICRIVASGSRKARDPVEKRARYSQSRPKVPATTKWRTSPQRR</sequence>
<reference evidence="3" key="2">
    <citation type="submission" date="2015-01" db="EMBL/GenBank/DDBJ databases">
        <title>Evolutionary Origins and Diversification of the Mycorrhizal Mutualists.</title>
        <authorList>
            <consortium name="DOE Joint Genome Institute"/>
            <consortium name="Mycorrhizal Genomics Consortium"/>
            <person name="Kohler A."/>
            <person name="Kuo A."/>
            <person name="Nagy L.G."/>
            <person name="Floudas D."/>
            <person name="Copeland A."/>
            <person name="Barry K.W."/>
            <person name="Cichocki N."/>
            <person name="Veneault-Fourrey C."/>
            <person name="LaButti K."/>
            <person name="Lindquist E.A."/>
            <person name="Lipzen A."/>
            <person name="Lundell T."/>
            <person name="Morin E."/>
            <person name="Murat C."/>
            <person name="Riley R."/>
            <person name="Ohm R."/>
            <person name="Sun H."/>
            <person name="Tunlid A."/>
            <person name="Henrissat B."/>
            <person name="Grigoriev I.V."/>
            <person name="Hibbett D.S."/>
            <person name="Martin F."/>
        </authorList>
    </citation>
    <scope>NUCLEOTIDE SEQUENCE [LARGE SCALE GENOMIC DNA]</scope>
    <source>
        <strain evidence="3">Marx 270</strain>
    </source>
</reference>
<dbReference type="EMBL" id="KN831944">
    <property type="protein sequence ID" value="KIO14695.1"/>
    <property type="molecule type" value="Genomic_DNA"/>
</dbReference>
<organism evidence="2 3">
    <name type="scientific">Pisolithus tinctorius Marx 270</name>
    <dbReference type="NCBI Taxonomy" id="870435"/>
    <lineage>
        <taxon>Eukaryota</taxon>
        <taxon>Fungi</taxon>
        <taxon>Dikarya</taxon>
        <taxon>Basidiomycota</taxon>
        <taxon>Agaricomycotina</taxon>
        <taxon>Agaricomycetes</taxon>
        <taxon>Agaricomycetidae</taxon>
        <taxon>Boletales</taxon>
        <taxon>Sclerodermatineae</taxon>
        <taxon>Pisolithaceae</taxon>
        <taxon>Pisolithus</taxon>
    </lineage>
</organism>
<proteinExistence type="predicted"/>
<evidence type="ECO:0000313" key="3">
    <source>
        <dbReference type="Proteomes" id="UP000054217"/>
    </source>
</evidence>
<dbReference type="Proteomes" id="UP000054217">
    <property type="component" value="Unassembled WGS sequence"/>
</dbReference>
<keyword evidence="3" id="KW-1185">Reference proteome</keyword>
<feature type="compositionally biased region" description="Polar residues" evidence="1">
    <location>
        <begin position="30"/>
        <end position="39"/>
    </location>
</feature>
<feature type="compositionally biased region" description="Basic and acidic residues" evidence="1">
    <location>
        <begin position="50"/>
        <end position="59"/>
    </location>
</feature>
<dbReference type="InParanoid" id="A0A0C3PKE4"/>
<evidence type="ECO:0000313" key="2">
    <source>
        <dbReference type="EMBL" id="KIO14695.1"/>
    </source>
</evidence>
<protein>
    <submittedName>
        <fullName evidence="2">Uncharacterized protein</fullName>
    </submittedName>
</protein>
<reference evidence="2 3" key="1">
    <citation type="submission" date="2014-04" db="EMBL/GenBank/DDBJ databases">
        <authorList>
            <consortium name="DOE Joint Genome Institute"/>
            <person name="Kuo A."/>
            <person name="Kohler A."/>
            <person name="Costa M.D."/>
            <person name="Nagy L.G."/>
            <person name="Floudas D."/>
            <person name="Copeland A."/>
            <person name="Barry K.W."/>
            <person name="Cichocki N."/>
            <person name="Veneault-Fourrey C."/>
            <person name="LaButti K."/>
            <person name="Lindquist E.A."/>
            <person name="Lipzen A."/>
            <person name="Lundell T."/>
            <person name="Morin E."/>
            <person name="Murat C."/>
            <person name="Sun H."/>
            <person name="Tunlid A."/>
            <person name="Henrissat B."/>
            <person name="Grigoriev I.V."/>
            <person name="Hibbett D.S."/>
            <person name="Martin F."/>
            <person name="Nordberg H.P."/>
            <person name="Cantor M.N."/>
            <person name="Hua S.X."/>
        </authorList>
    </citation>
    <scope>NUCLEOTIDE SEQUENCE [LARGE SCALE GENOMIC DNA]</scope>
    <source>
        <strain evidence="2 3">Marx 270</strain>
    </source>
</reference>
<feature type="region of interest" description="Disordered" evidence="1">
    <location>
        <begin position="1"/>
        <end position="81"/>
    </location>
</feature>
<dbReference type="HOGENOM" id="CLU_2574805_0_0_1"/>
<dbReference type="AlphaFoldDB" id="A0A0C3PKE4"/>
<accession>A0A0C3PKE4</accession>
<gene>
    <name evidence="2" type="ORF">M404DRAFT_991443</name>
</gene>